<evidence type="ECO:0008006" key="4">
    <source>
        <dbReference type="Google" id="ProtNLM"/>
    </source>
</evidence>
<dbReference type="RefSeq" id="WP_194450331.1">
    <property type="nucleotide sequence ID" value="NZ_CP063849.1"/>
</dbReference>
<keyword evidence="3" id="KW-1185">Reference proteome</keyword>
<reference evidence="2 3" key="1">
    <citation type="submission" date="2020-10" db="EMBL/GenBank/DDBJ databases">
        <title>Complete genome sequence of Paludibaculum fermentans P105T, a facultatively anaerobic acidobacterium capable of dissimilatory Fe(III) reduction.</title>
        <authorList>
            <person name="Dedysh S.N."/>
            <person name="Beletsky A.V."/>
            <person name="Kulichevskaya I.S."/>
            <person name="Mardanov A.V."/>
            <person name="Ravin N.V."/>
        </authorList>
    </citation>
    <scope>NUCLEOTIDE SEQUENCE [LARGE SCALE GENOMIC DNA]</scope>
    <source>
        <strain evidence="2 3">P105</strain>
    </source>
</reference>
<protein>
    <recommendedName>
        <fullName evidence="4">Molecular chaperone</fullName>
    </recommendedName>
</protein>
<evidence type="ECO:0000313" key="2">
    <source>
        <dbReference type="EMBL" id="QOY88669.1"/>
    </source>
</evidence>
<feature type="signal peptide" evidence="1">
    <location>
        <begin position="1"/>
        <end position="20"/>
    </location>
</feature>
<accession>A0A7S7NS51</accession>
<evidence type="ECO:0000256" key="1">
    <source>
        <dbReference type="SAM" id="SignalP"/>
    </source>
</evidence>
<name>A0A7S7NS51_PALFE</name>
<dbReference type="EMBL" id="CP063849">
    <property type="protein sequence ID" value="QOY88669.1"/>
    <property type="molecule type" value="Genomic_DNA"/>
</dbReference>
<gene>
    <name evidence="2" type="ORF">IRI77_01535</name>
</gene>
<dbReference type="KEGG" id="pfer:IRI77_01535"/>
<keyword evidence="1" id="KW-0732">Signal</keyword>
<proteinExistence type="predicted"/>
<dbReference type="Proteomes" id="UP000593892">
    <property type="component" value="Chromosome"/>
</dbReference>
<dbReference type="AlphaFoldDB" id="A0A7S7NS51"/>
<evidence type="ECO:0000313" key="3">
    <source>
        <dbReference type="Proteomes" id="UP000593892"/>
    </source>
</evidence>
<feature type="chain" id="PRO_5032492647" description="Molecular chaperone" evidence="1">
    <location>
        <begin position="21"/>
        <end position="263"/>
    </location>
</feature>
<sequence length="263" mass="28143">MSRLIGLLGSIIMAMPGAEAATFSLEYAQHSGYGRMPLRILVEGAQATLIRQETLNAGQPIGVFRAAFTAADQRRLAAAVPDAIEGGAPLQRDSGYFIVRLKAGQRNVELRFAHDPVALGKAAPMMQELTRLEKELAWKPVRAILVELTPGYAVSIHNIGTETVTVPFGTLGLTIESIAAAEPPKVPGKTPPPRVWEMANGTANLPKSIEIAAGQSLEFPLPLDPTTRDKLYRARFNAQGNIDPDSPEIIGTAYSLAVAGGRR</sequence>
<organism evidence="2 3">
    <name type="scientific">Paludibaculum fermentans</name>
    <dbReference type="NCBI Taxonomy" id="1473598"/>
    <lineage>
        <taxon>Bacteria</taxon>
        <taxon>Pseudomonadati</taxon>
        <taxon>Acidobacteriota</taxon>
        <taxon>Terriglobia</taxon>
        <taxon>Bryobacterales</taxon>
        <taxon>Bryobacteraceae</taxon>
        <taxon>Paludibaculum</taxon>
    </lineage>
</organism>